<evidence type="ECO:0000313" key="2">
    <source>
        <dbReference type="EMBL" id="HIX95798.1"/>
    </source>
</evidence>
<sequence>MRISVKLASLALAASLLLTGCGVSITGVTLGLPATMERGSTGQATPEYAYSGATPEQAQADELASKLGLAYASSDPAVVMVDADGNLAAVGAGGSADTASDPNASASVSLEYGALPFSLAAQTHTWRYIDSTDSAYWAVLNNMNAYRAAAGVAPLSVDANLSAIADQRTADMIVAGYISHEGYQTSEIVAQNYPSAQDVVYGWATSPDHYAAMTNPNFTICGIGCSFEESGGAYWCVTFQ</sequence>
<dbReference type="AlphaFoldDB" id="A0A9D2BVL8"/>
<dbReference type="Proteomes" id="UP000886751">
    <property type="component" value="Unassembled WGS sequence"/>
</dbReference>
<evidence type="ECO:0000259" key="1">
    <source>
        <dbReference type="Pfam" id="PF00188"/>
    </source>
</evidence>
<dbReference type="PANTHER" id="PTHR31157:SF1">
    <property type="entry name" value="SCP DOMAIN-CONTAINING PROTEIN"/>
    <property type="match status" value="1"/>
</dbReference>
<feature type="domain" description="SCP" evidence="1">
    <location>
        <begin position="140"/>
        <end position="238"/>
    </location>
</feature>
<dbReference type="InterPro" id="IPR035940">
    <property type="entry name" value="CAP_sf"/>
</dbReference>
<gene>
    <name evidence="2" type="ORF">H9846_10150</name>
</gene>
<dbReference type="PROSITE" id="PS51257">
    <property type="entry name" value="PROKAR_LIPOPROTEIN"/>
    <property type="match status" value="1"/>
</dbReference>
<accession>A0A9D2BVL8</accession>
<comment type="caution">
    <text evidence="2">The sequence shown here is derived from an EMBL/GenBank/DDBJ whole genome shotgun (WGS) entry which is preliminary data.</text>
</comment>
<dbReference type="EMBL" id="DXEI01000153">
    <property type="protein sequence ID" value="HIX95798.1"/>
    <property type="molecule type" value="Genomic_DNA"/>
</dbReference>
<dbReference type="Pfam" id="PF00188">
    <property type="entry name" value="CAP"/>
    <property type="match status" value="1"/>
</dbReference>
<dbReference type="PANTHER" id="PTHR31157">
    <property type="entry name" value="SCP DOMAIN-CONTAINING PROTEIN"/>
    <property type="match status" value="1"/>
</dbReference>
<protein>
    <submittedName>
        <fullName evidence="2">CAP domain-containing protein</fullName>
    </submittedName>
</protein>
<dbReference type="SUPFAM" id="SSF55797">
    <property type="entry name" value="PR-1-like"/>
    <property type="match status" value="1"/>
</dbReference>
<dbReference type="CDD" id="cd05379">
    <property type="entry name" value="CAP_bacterial"/>
    <property type="match status" value="1"/>
</dbReference>
<reference evidence="2" key="1">
    <citation type="journal article" date="2021" name="PeerJ">
        <title>Extensive microbial diversity within the chicken gut microbiome revealed by metagenomics and culture.</title>
        <authorList>
            <person name="Gilroy R."/>
            <person name="Ravi A."/>
            <person name="Getino M."/>
            <person name="Pursley I."/>
            <person name="Horton D.L."/>
            <person name="Alikhan N.F."/>
            <person name="Baker D."/>
            <person name="Gharbi K."/>
            <person name="Hall N."/>
            <person name="Watson M."/>
            <person name="Adriaenssens E.M."/>
            <person name="Foster-Nyarko E."/>
            <person name="Jarju S."/>
            <person name="Secka A."/>
            <person name="Antonio M."/>
            <person name="Oren A."/>
            <person name="Chaudhuri R.R."/>
            <person name="La Ragione R."/>
            <person name="Hildebrand F."/>
            <person name="Pallen M.J."/>
        </authorList>
    </citation>
    <scope>NUCLEOTIDE SEQUENCE</scope>
    <source>
        <strain evidence="2">ChiHecec2B26-7398</strain>
    </source>
</reference>
<name>A0A9D2BVL8_9FIRM</name>
<dbReference type="InterPro" id="IPR014044">
    <property type="entry name" value="CAP_dom"/>
</dbReference>
<evidence type="ECO:0000313" key="3">
    <source>
        <dbReference type="Proteomes" id="UP000886751"/>
    </source>
</evidence>
<dbReference type="Gene3D" id="3.40.33.10">
    <property type="entry name" value="CAP"/>
    <property type="match status" value="1"/>
</dbReference>
<proteinExistence type="predicted"/>
<organism evidence="2 3">
    <name type="scientific">Candidatus Gemmiger excrementipullorum</name>
    <dbReference type="NCBI Taxonomy" id="2838610"/>
    <lineage>
        <taxon>Bacteria</taxon>
        <taxon>Bacillati</taxon>
        <taxon>Bacillota</taxon>
        <taxon>Clostridia</taxon>
        <taxon>Eubacteriales</taxon>
        <taxon>Gemmiger</taxon>
    </lineage>
</organism>
<reference evidence="2" key="2">
    <citation type="submission" date="2021-04" db="EMBL/GenBank/DDBJ databases">
        <authorList>
            <person name="Gilroy R."/>
        </authorList>
    </citation>
    <scope>NUCLEOTIDE SEQUENCE</scope>
    <source>
        <strain evidence="2">ChiHecec2B26-7398</strain>
    </source>
</reference>
<dbReference type="Gene3D" id="2.60.40.1080">
    <property type="match status" value="1"/>
</dbReference>